<name>A0A3Z6QT05_SALEB</name>
<comment type="subcellular location">
    <subcellularLocation>
        <location evidence="1">Cell membrane</location>
        <topology evidence="1">Multi-pass membrane protein</topology>
    </subcellularLocation>
</comment>
<dbReference type="EMBL" id="AAHPHN010000078">
    <property type="protein sequence ID" value="EBY8645014.1"/>
    <property type="molecule type" value="Genomic_DNA"/>
</dbReference>
<evidence type="ECO:0000259" key="8">
    <source>
        <dbReference type="Pfam" id="PF00482"/>
    </source>
</evidence>
<organism evidence="9">
    <name type="scientific">Salmonella enterica subsp. enterica serovar Java</name>
    <dbReference type="NCBI Taxonomy" id="224729"/>
    <lineage>
        <taxon>Bacteria</taxon>
        <taxon>Pseudomonadati</taxon>
        <taxon>Pseudomonadota</taxon>
        <taxon>Gammaproteobacteria</taxon>
        <taxon>Enterobacterales</taxon>
        <taxon>Enterobacteriaceae</taxon>
        <taxon>Salmonella</taxon>
    </lineage>
</organism>
<keyword evidence="5 7" id="KW-1133">Transmembrane helix</keyword>
<evidence type="ECO:0000256" key="4">
    <source>
        <dbReference type="ARBA" id="ARBA00022692"/>
    </source>
</evidence>
<keyword evidence="4 7" id="KW-0812">Transmembrane</keyword>
<dbReference type="PANTHER" id="PTHR30012:SF0">
    <property type="entry name" value="TYPE II SECRETION SYSTEM PROTEIN F-RELATED"/>
    <property type="match status" value="1"/>
</dbReference>
<dbReference type="GO" id="GO:0005886">
    <property type="term" value="C:plasma membrane"/>
    <property type="evidence" value="ECO:0007669"/>
    <property type="project" value="UniProtKB-SubCell"/>
</dbReference>
<evidence type="ECO:0000256" key="2">
    <source>
        <dbReference type="ARBA" id="ARBA00005745"/>
    </source>
</evidence>
<evidence type="ECO:0000256" key="3">
    <source>
        <dbReference type="ARBA" id="ARBA00022475"/>
    </source>
</evidence>
<feature type="transmembrane region" description="Helical" evidence="7">
    <location>
        <begin position="171"/>
        <end position="193"/>
    </location>
</feature>
<dbReference type="Pfam" id="PF00482">
    <property type="entry name" value="T2SSF"/>
    <property type="match status" value="2"/>
</dbReference>
<feature type="transmembrane region" description="Helical" evidence="7">
    <location>
        <begin position="223"/>
        <end position="242"/>
    </location>
</feature>
<proteinExistence type="inferred from homology"/>
<keyword evidence="6 7" id="KW-0472">Membrane</keyword>
<accession>A0A3Z6QT05</accession>
<dbReference type="PANTHER" id="PTHR30012">
    <property type="entry name" value="GENERAL SECRETION PATHWAY PROTEIN"/>
    <property type="match status" value="1"/>
</dbReference>
<sequence length="398" mass="44970">MPVRSIPSVRTSPVRWMKTGAFYYPVRPFMFDSMFAPLRPLLSPLRRGWERAEAWLGRKTFNAGDRLKIYEDLSFLLDNHVKLEDAVRGMAENRREGTLRPGASVYCLQDVAQALTRGQPLDQGLRRWIPRNEAAIIQAGVQEKRLADALRRAIYLVLAVRDIRSTTLERLISPLLLFLSLIALACMMSWNFLPQLETLKPREQWQGSLVWMAGISDLFGQHLVLWGAGTLFVAAWTWWSFANLTGPARRMMDLFPPWSVYREIQGATFLLNFAALSRAQVKEEDALLQLSLHGSPWLRQRLNAAHRLMQSGRSLGQSLYDSGYKFPSRDAINRMRLLTQGDGGEAIIDSFARNQLARTLAGIRSLAGWLNLIIYALSGLYMALVAFSTQNLSAVTGA</sequence>
<evidence type="ECO:0000313" key="10">
    <source>
        <dbReference type="EMBL" id="EBY8645014.1"/>
    </source>
</evidence>
<feature type="domain" description="Type II secretion system protein GspF" evidence="8">
    <location>
        <begin position="269"/>
        <end position="387"/>
    </location>
</feature>
<dbReference type="InterPro" id="IPR003004">
    <property type="entry name" value="GspF/PilC"/>
</dbReference>
<gene>
    <name evidence="9" type="ORF">D6K54_25490</name>
    <name evidence="10" type="ORF">D6S17_26445</name>
</gene>
<evidence type="ECO:0000256" key="5">
    <source>
        <dbReference type="ARBA" id="ARBA00022989"/>
    </source>
</evidence>
<evidence type="ECO:0000256" key="7">
    <source>
        <dbReference type="SAM" id="Phobius"/>
    </source>
</evidence>
<evidence type="ECO:0000313" key="9">
    <source>
        <dbReference type="EMBL" id="EAC0790021.1"/>
    </source>
</evidence>
<feature type="domain" description="Type II secretion system protein GspF" evidence="8">
    <location>
        <begin position="71"/>
        <end position="189"/>
    </location>
</feature>
<evidence type="ECO:0000256" key="1">
    <source>
        <dbReference type="ARBA" id="ARBA00004651"/>
    </source>
</evidence>
<dbReference type="AlphaFoldDB" id="A0A3Z6QT05"/>
<dbReference type="Proteomes" id="UP000839631">
    <property type="component" value="Unassembled WGS sequence"/>
</dbReference>
<comment type="caution">
    <text evidence="9">The sequence shown here is derived from an EMBL/GenBank/DDBJ whole genome shotgun (WGS) entry which is preliminary data.</text>
</comment>
<evidence type="ECO:0000256" key="6">
    <source>
        <dbReference type="ARBA" id="ARBA00023136"/>
    </source>
</evidence>
<dbReference type="Gene3D" id="1.20.81.30">
    <property type="entry name" value="Type II secretion system (T2SS), domain F"/>
    <property type="match status" value="1"/>
</dbReference>
<reference evidence="9" key="1">
    <citation type="submission" date="2018-09" db="EMBL/GenBank/DDBJ databases">
        <authorList>
            <person name="Ashton P.M."/>
            <person name="Dallman T."/>
            <person name="Nair S."/>
            <person name="De Pinna E."/>
            <person name="Peters T."/>
            <person name="Grant K."/>
        </authorList>
    </citation>
    <scope>NUCLEOTIDE SEQUENCE [LARGE SCALE GENOMIC DNA]</scope>
    <source>
        <strain evidence="10">140692</strain>
        <strain evidence="9">412099</strain>
    </source>
</reference>
<comment type="similarity">
    <text evidence="2">Belongs to the GSP F family.</text>
</comment>
<dbReference type="InterPro" id="IPR018076">
    <property type="entry name" value="T2SS_GspF_dom"/>
</dbReference>
<dbReference type="EMBL" id="AAAGSE010000061">
    <property type="protein sequence ID" value="EAC0790021.1"/>
    <property type="molecule type" value="Genomic_DNA"/>
</dbReference>
<feature type="transmembrane region" description="Helical" evidence="7">
    <location>
        <begin position="366"/>
        <end position="387"/>
    </location>
</feature>
<protein>
    <submittedName>
        <fullName evidence="9">General secretion pathway protein GspF</fullName>
    </submittedName>
</protein>
<keyword evidence="3" id="KW-1003">Cell membrane</keyword>
<dbReference type="InterPro" id="IPR042094">
    <property type="entry name" value="T2SS_GspF_sf"/>
</dbReference>